<dbReference type="AlphaFoldDB" id="A0AAN4VV95"/>
<evidence type="ECO:0000313" key="2">
    <source>
        <dbReference type="Proteomes" id="UP001310022"/>
    </source>
</evidence>
<gene>
    <name evidence="1" type="ORF">PEDI_13160</name>
</gene>
<dbReference type="EMBL" id="BQKE01000001">
    <property type="protein sequence ID" value="GJM60764.1"/>
    <property type="molecule type" value="Genomic_DNA"/>
</dbReference>
<accession>A0AAN4VV95</accession>
<protein>
    <recommendedName>
        <fullName evidence="3">Zinc-finger domain-containing protein</fullName>
    </recommendedName>
</protein>
<name>A0AAN4VV95_9BACT</name>
<dbReference type="RefSeq" id="WP_338236453.1">
    <property type="nucleotide sequence ID" value="NZ_BQKE01000001.1"/>
</dbReference>
<comment type="caution">
    <text evidence="1">The sequence shown here is derived from an EMBL/GenBank/DDBJ whole genome shotgun (WGS) entry which is preliminary data.</text>
</comment>
<organism evidence="1 2">
    <name type="scientific">Persicobacter diffluens</name>
    <dbReference type="NCBI Taxonomy" id="981"/>
    <lineage>
        <taxon>Bacteria</taxon>
        <taxon>Pseudomonadati</taxon>
        <taxon>Bacteroidota</taxon>
        <taxon>Cytophagia</taxon>
        <taxon>Cytophagales</taxon>
        <taxon>Persicobacteraceae</taxon>
        <taxon>Persicobacter</taxon>
    </lineage>
</organism>
<sequence>MNADEKYFHMVDDYLSHQLNPEEVLRFEQAMKNSPDLTEEVNFQKDVRNALHDFRKSELKGRLNNLPIKESTYTSGFWSFPRAAAIVSIGLVIGAGFFFSDQLQAPHSSETVSEEFIPLTSVEKNVDLDFSEALESDMAEPKVQPKATETHKEEIRLNLNNTKTLPTEAPKRTIRKPIQPTVTENLEMVESPSSVSVQSAESTEVTGFTTVTLKIHSQKKKHRKYSFQNNQLDLYGQFEKVEFISKTDQLIKLRIDGNTYQLKESPNITELK</sequence>
<evidence type="ECO:0000313" key="1">
    <source>
        <dbReference type="EMBL" id="GJM60764.1"/>
    </source>
</evidence>
<keyword evidence="2" id="KW-1185">Reference proteome</keyword>
<dbReference type="Proteomes" id="UP001310022">
    <property type="component" value="Unassembled WGS sequence"/>
</dbReference>
<proteinExistence type="predicted"/>
<reference evidence="1 2" key="1">
    <citation type="submission" date="2021-12" db="EMBL/GenBank/DDBJ databases">
        <title>Genome sequencing of bacteria with rrn-lacking chromosome and rrn-plasmid.</title>
        <authorList>
            <person name="Anda M."/>
            <person name="Iwasaki W."/>
        </authorList>
    </citation>
    <scope>NUCLEOTIDE SEQUENCE [LARGE SCALE GENOMIC DNA]</scope>
    <source>
        <strain evidence="1 2">NBRC 15940</strain>
    </source>
</reference>
<evidence type="ECO:0008006" key="3">
    <source>
        <dbReference type="Google" id="ProtNLM"/>
    </source>
</evidence>